<dbReference type="GO" id="GO:0005655">
    <property type="term" value="C:nucleolar ribonuclease P complex"/>
    <property type="evidence" value="ECO:0007669"/>
    <property type="project" value="TreeGrafter"/>
</dbReference>
<dbReference type="Pfam" id="PF08228">
    <property type="entry name" value="RNase_P_pop3"/>
    <property type="match status" value="1"/>
</dbReference>
<proteinExistence type="predicted"/>
<dbReference type="PANTHER" id="PTHR28272:SF1">
    <property type="entry name" value="RIBONUCLEASES P_MRP PROTEIN SUBUNIT POP3"/>
    <property type="match status" value="1"/>
</dbReference>
<keyword evidence="3" id="KW-1185">Reference proteome</keyword>
<feature type="region of interest" description="Disordered" evidence="1">
    <location>
        <begin position="67"/>
        <end position="122"/>
    </location>
</feature>
<dbReference type="Proteomes" id="UP000298030">
    <property type="component" value="Unassembled WGS sequence"/>
</dbReference>
<name>A0A4Y7TXH6_COPMI</name>
<feature type="compositionally biased region" description="Basic and acidic residues" evidence="1">
    <location>
        <begin position="277"/>
        <end position="289"/>
    </location>
</feature>
<gene>
    <name evidence="2" type="ORF">FA13DRAFT_1724822</name>
</gene>
<dbReference type="EMBL" id="QPFP01000002">
    <property type="protein sequence ID" value="TEB38876.1"/>
    <property type="molecule type" value="Genomic_DNA"/>
</dbReference>
<dbReference type="AlphaFoldDB" id="A0A4Y7TXH6"/>
<dbReference type="GO" id="GO:0008033">
    <property type="term" value="P:tRNA processing"/>
    <property type="evidence" value="ECO:0007669"/>
    <property type="project" value="InterPro"/>
</dbReference>
<dbReference type="GO" id="GO:0005829">
    <property type="term" value="C:cytosol"/>
    <property type="evidence" value="ECO:0007669"/>
    <property type="project" value="TreeGrafter"/>
</dbReference>
<accession>A0A4Y7TXH6</accession>
<dbReference type="STRING" id="71717.A0A4Y7TXH6"/>
<feature type="compositionally biased region" description="Basic and acidic residues" evidence="1">
    <location>
        <begin position="13"/>
        <end position="23"/>
    </location>
</feature>
<comment type="caution">
    <text evidence="2">The sequence shown here is derived from an EMBL/GenBank/DDBJ whole genome shotgun (WGS) entry which is preliminary data.</text>
</comment>
<dbReference type="GO" id="GO:0034965">
    <property type="term" value="P:intronic box C/D snoRNA processing"/>
    <property type="evidence" value="ECO:0007669"/>
    <property type="project" value="TreeGrafter"/>
</dbReference>
<organism evidence="2 3">
    <name type="scientific">Coprinellus micaceus</name>
    <name type="common">Glistening ink-cap mushroom</name>
    <name type="synonym">Coprinus micaceus</name>
    <dbReference type="NCBI Taxonomy" id="71717"/>
    <lineage>
        <taxon>Eukaryota</taxon>
        <taxon>Fungi</taxon>
        <taxon>Dikarya</taxon>
        <taxon>Basidiomycota</taxon>
        <taxon>Agaricomycotina</taxon>
        <taxon>Agaricomycetes</taxon>
        <taxon>Agaricomycetidae</taxon>
        <taxon>Agaricales</taxon>
        <taxon>Agaricineae</taxon>
        <taxon>Psathyrellaceae</taxon>
        <taxon>Coprinellus</taxon>
    </lineage>
</organism>
<dbReference type="GO" id="GO:0000171">
    <property type="term" value="F:ribonuclease MRP activity"/>
    <property type="evidence" value="ECO:0007669"/>
    <property type="project" value="TreeGrafter"/>
</dbReference>
<feature type="compositionally biased region" description="Basic and acidic residues" evidence="1">
    <location>
        <begin position="84"/>
        <end position="93"/>
    </location>
</feature>
<dbReference type="GO" id="GO:0000172">
    <property type="term" value="C:ribonuclease MRP complex"/>
    <property type="evidence" value="ECO:0007669"/>
    <property type="project" value="TreeGrafter"/>
</dbReference>
<evidence type="ECO:0000313" key="3">
    <source>
        <dbReference type="Proteomes" id="UP000298030"/>
    </source>
</evidence>
<feature type="region of interest" description="Disordered" evidence="1">
    <location>
        <begin position="274"/>
        <end position="310"/>
    </location>
</feature>
<dbReference type="OrthoDB" id="20109at2759"/>
<feature type="region of interest" description="Disordered" evidence="1">
    <location>
        <begin position="1"/>
        <end position="23"/>
    </location>
</feature>
<reference evidence="2 3" key="1">
    <citation type="journal article" date="2019" name="Nat. Ecol. Evol.">
        <title>Megaphylogeny resolves global patterns of mushroom evolution.</title>
        <authorList>
            <person name="Varga T."/>
            <person name="Krizsan K."/>
            <person name="Foldi C."/>
            <person name="Dima B."/>
            <person name="Sanchez-Garcia M."/>
            <person name="Sanchez-Ramirez S."/>
            <person name="Szollosi G.J."/>
            <person name="Szarkandi J.G."/>
            <person name="Papp V."/>
            <person name="Albert L."/>
            <person name="Andreopoulos W."/>
            <person name="Angelini C."/>
            <person name="Antonin V."/>
            <person name="Barry K.W."/>
            <person name="Bougher N.L."/>
            <person name="Buchanan P."/>
            <person name="Buyck B."/>
            <person name="Bense V."/>
            <person name="Catcheside P."/>
            <person name="Chovatia M."/>
            <person name="Cooper J."/>
            <person name="Damon W."/>
            <person name="Desjardin D."/>
            <person name="Finy P."/>
            <person name="Geml J."/>
            <person name="Haridas S."/>
            <person name="Hughes K."/>
            <person name="Justo A."/>
            <person name="Karasinski D."/>
            <person name="Kautmanova I."/>
            <person name="Kiss B."/>
            <person name="Kocsube S."/>
            <person name="Kotiranta H."/>
            <person name="LaButti K.M."/>
            <person name="Lechner B.E."/>
            <person name="Liimatainen K."/>
            <person name="Lipzen A."/>
            <person name="Lukacs Z."/>
            <person name="Mihaltcheva S."/>
            <person name="Morgado L.N."/>
            <person name="Niskanen T."/>
            <person name="Noordeloos M.E."/>
            <person name="Ohm R.A."/>
            <person name="Ortiz-Santana B."/>
            <person name="Ovrebo C."/>
            <person name="Racz N."/>
            <person name="Riley R."/>
            <person name="Savchenko A."/>
            <person name="Shiryaev A."/>
            <person name="Soop K."/>
            <person name="Spirin V."/>
            <person name="Szebenyi C."/>
            <person name="Tomsovsky M."/>
            <person name="Tulloss R.E."/>
            <person name="Uehling J."/>
            <person name="Grigoriev I.V."/>
            <person name="Vagvolgyi C."/>
            <person name="Papp T."/>
            <person name="Martin F.M."/>
            <person name="Miettinen O."/>
            <person name="Hibbett D.S."/>
            <person name="Nagy L.G."/>
        </authorList>
    </citation>
    <scope>NUCLEOTIDE SEQUENCE [LARGE SCALE GENOMIC DNA]</scope>
    <source>
        <strain evidence="2 3">FP101781</strain>
    </source>
</reference>
<dbReference type="GO" id="GO:0004526">
    <property type="term" value="F:ribonuclease P activity"/>
    <property type="evidence" value="ECO:0007669"/>
    <property type="project" value="TreeGrafter"/>
</dbReference>
<evidence type="ECO:0000313" key="2">
    <source>
        <dbReference type="EMBL" id="TEB38876.1"/>
    </source>
</evidence>
<dbReference type="PANTHER" id="PTHR28272">
    <property type="entry name" value="RIBONUCLEASES P/MRP PROTEIN SUBUNIT POP3"/>
    <property type="match status" value="1"/>
</dbReference>
<dbReference type="GO" id="GO:0006364">
    <property type="term" value="P:rRNA processing"/>
    <property type="evidence" value="ECO:0007669"/>
    <property type="project" value="InterPro"/>
</dbReference>
<sequence length="310" mass="34120">MTDKSAKAYTHQSNRERPRKAAEKKVVYKSVLENPFRIRWPSIPINLQNIIFSHLTSLLDGAAAYHETQSKASRKRKRGWQNEGSKKKSKNSETDEDVPMEDGETGRSKPTTNAPDDSAAIQTKPVALNHTTCGINAVTKRLEAQVRQARRNVIVTTDPEGVKQVPITLVFVCRADVDPSLLIDHFPPLVAACNSVQSNLRQQVKLVPVPKGSEDVLAAKLGIKRVSVIALDAQLPGIEEFYTRLESVPALTAPWLMMEAKAAQLVPTHVKQVKTSAPRDMKAAKEARSQGRSTAKAKKRAPPKITVISS</sequence>
<evidence type="ECO:0000256" key="1">
    <source>
        <dbReference type="SAM" id="MobiDB-lite"/>
    </source>
</evidence>
<protein>
    <submittedName>
        <fullName evidence="2">Uncharacterized protein</fullName>
    </submittedName>
</protein>
<dbReference type="InterPro" id="IPR013241">
    <property type="entry name" value="RNase_P_Pop3"/>
</dbReference>
<feature type="compositionally biased region" description="Acidic residues" evidence="1">
    <location>
        <begin position="94"/>
        <end position="103"/>
    </location>
</feature>